<comment type="caution">
    <text evidence="4">The sequence shown here is derived from an EMBL/GenBank/DDBJ whole genome shotgun (WGS) entry which is preliminary data.</text>
</comment>
<evidence type="ECO:0000256" key="1">
    <source>
        <dbReference type="PROSITE-ProRule" id="PRU00047"/>
    </source>
</evidence>
<keyword evidence="5" id="KW-1185">Reference proteome</keyword>
<keyword evidence="1" id="KW-0862">Zinc</keyword>
<dbReference type="Pfam" id="PF14111">
    <property type="entry name" value="DUF4283"/>
    <property type="match status" value="1"/>
</dbReference>
<dbReference type="GO" id="GO:0008270">
    <property type="term" value="F:zinc ion binding"/>
    <property type="evidence" value="ECO:0007669"/>
    <property type="project" value="UniProtKB-KW"/>
</dbReference>
<evidence type="ECO:0000313" key="5">
    <source>
        <dbReference type="Proteomes" id="UP001459277"/>
    </source>
</evidence>
<accession>A0AAW2DKY9</accession>
<gene>
    <name evidence="4" type="ORF">SO802_006189</name>
</gene>
<proteinExistence type="predicted"/>
<dbReference type="PANTHER" id="PTHR31286:SF167">
    <property type="entry name" value="OS09G0268800 PROTEIN"/>
    <property type="match status" value="1"/>
</dbReference>
<dbReference type="Proteomes" id="UP001459277">
    <property type="component" value="Unassembled WGS sequence"/>
</dbReference>
<dbReference type="InterPro" id="IPR001878">
    <property type="entry name" value="Znf_CCHC"/>
</dbReference>
<reference evidence="4 5" key="1">
    <citation type="submission" date="2024-01" db="EMBL/GenBank/DDBJ databases">
        <title>A telomere-to-telomere, gap-free genome of sweet tea (Lithocarpus litseifolius).</title>
        <authorList>
            <person name="Zhou J."/>
        </authorList>
    </citation>
    <scope>NUCLEOTIDE SEQUENCE [LARGE SCALE GENOMIC DNA]</scope>
    <source>
        <strain evidence="4">Zhou-2022a</strain>
        <tissue evidence="4">Leaf</tissue>
    </source>
</reference>
<feature type="compositionally biased region" description="Basic and acidic residues" evidence="2">
    <location>
        <begin position="225"/>
        <end position="234"/>
    </location>
</feature>
<dbReference type="InterPro" id="IPR025558">
    <property type="entry name" value="DUF4283"/>
</dbReference>
<feature type="domain" description="CCHC-type" evidence="3">
    <location>
        <begin position="202"/>
        <end position="215"/>
    </location>
</feature>
<sequence length="234" mass="27179">MEDITNRWRKLKLTDKEASAMKLTKTLTKEHTLVGKFFTKRKLNIEAVARTLRSIWNTKKTFEVRDLRENMLQFIFKDEADLEWVIKQSPWTFDKYLVVLQKPDEDNSIESMSFNSSPFWVQLHNVPLSRMSKENAKSIGATIGEVEEVDVPVSGQGYGRFLRVRVKVKIGQPLCSRGRLVDLGGRDPIWVAFRYERLPVFCYKCGKLNHDERDCQGKSKSRGNLRSEESQYGP</sequence>
<dbReference type="AlphaFoldDB" id="A0AAW2DKY9"/>
<evidence type="ECO:0000256" key="2">
    <source>
        <dbReference type="SAM" id="MobiDB-lite"/>
    </source>
</evidence>
<dbReference type="EMBL" id="JAZDWU010000002">
    <property type="protein sequence ID" value="KAL0011081.1"/>
    <property type="molecule type" value="Genomic_DNA"/>
</dbReference>
<dbReference type="InterPro" id="IPR040256">
    <property type="entry name" value="At4g02000-like"/>
</dbReference>
<feature type="region of interest" description="Disordered" evidence="2">
    <location>
        <begin position="214"/>
        <end position="234"/>
    </location>
</feature>
<evidence type="ECO:0000259" key="3">
    <source>
        <dbReference type="PROSITE" id="PS50158"/>
    </source>
</evidence>
<protein>
    <recommendedName>
        <fullName evidence="3">CCHC-type domain-containing protein</fullName>
    </recommendedName>
</protein>
<organism evidence="4 5">
    <name type="scientific">Lithocarpus litseifolius</name>
    <dbReference type="NCBI Taxonomy" id="425828"/>
    <lineage>
        <taxon>Eukaryota</taxon>
        <taxon>Viridiplantae</taxon>
        <taxon>Streptophyta</taxon>
        <taxon>Embryophyta</taxon>
        <taxon>Tracheophyta</taxon>
        <taxon>Spermatophyta</taxon>
        <taxon>Magnoliopsida</taxon>
        <taxon>eudicotyledons</taxon>
        <taxon>Gunneridae</taxon>
        <taxon>Pentapetalae</taxon>
        <taxon>rosids</taxon>
        <taxon>fabids</taxon>
        <taxon>Fagales</taxon>
        <taxon>Fagaceae</taxon>
        <taxon>Lithocarpus</taxon>
    </lineage>
</organism>
<dbReference type="PROSITE" id="PS50158">
    <property type="entry name" value="ZF_CCHC"/>
    <property type="match status" value="1"/>
</dbReference>
<keyword evidence="1" id="KW-0863">Zinc-finger</keyword>
<dbReference type="PANTHER" id="PTHR31286">
    <property type="entry name" value="GLYCINE-RICH CELL WALL STRUCTURAL PROTEIN 1.8-LIKE"/>
    <property type="match status" value="1"/>
</dbReference>
<name>A0AAW2DKY9_9ROSI</name>
<dbReference type="GO" id="GO:0003676">
    <property type="term" value="F:nucleic acid binding"/>
    <property type="evidence" value="ECO:0007669"/>
    <property type="project" value="InterPro"/>
</dbReference>
<evidence type="ECO:0000313" key="4">
    <source>
        <dbReference type="EMBL" id="KAL0011081.1"/>
    </source>
</evidence>
<dbReference type="InterPro" id="IPR025836">
    <property type="entry name" value="Zn_knuckle_CX2CX4HX4C"/>
</dbReference>
<keyword evidence="1" id="KW-0479">Metal-binding</keyword>
<dbReference type="Pfam" id="PF14392">
    <property type="entry name" value="zf-CCHC_4"/>
    <property type="match status" value="1"/>
</dbReference>